<dbReference type="SUPFAM" id="SSF47473">
    <property type="entry name" value="EF-hand"/>
    <property type="match status" value="1"/>
</dbReference>
<keyword evidence="3" id="KW-1185">Reference proteome</keyword>
<dbReference type="InterPro" id="IPR011992">
    <property type="entry name" value="EF-hand-dom_pair"/>
</dbReference>
<feature type="compositionally biased region" description="Pro residues" evidence="1">
    <location>
        <begin position="126"/>
        <end position="137"/>
    </location>
</feature>
<feature type="region of interest" description="Disordered" evidence="1">
    <location>
        <begin position="203"/>
        <end position="387"/>
    </location>
</feature>
<gene>
    <name evidence="2" type="ORF">Cboi02_000346800</name>
</gene>
<evidence type="ECO:0000313" key="3">
    <source>
        <dbReference type="Proteomes" id="UP001165120"/>
    </source>
</evidence>
<dbReference type="Gene3D" id="1.10.238.10">
    <property type="entry name" value="EF-hand"/>
    <property type="match status" value="1"/>
</dbReference>
<feature type="compositionally biased region" description="Low complexity" evidence="1">
    <location>
        <begin position="270"/>
        <end position="288"/>
    </location>
</feature>
<evidence type="ECO:0000313" key="2">
    <source>
        <dbReference type="EMBL" id="GME72091.1"/>
    </source>
</evidence>
<feature type="compositionally biased region" description="Polar residues" evidence="1">
    <location>
        <begin position="252"/>
        <end position="264"/>
    </location>
</feature>
<sequence length="555" mass="63440">MGFLRSKSKPFILAPGTSDYLLVNQPSDLPPQAATNYHSKQDYEDELAQLAELKKKRKESVHSVPPAFNYETNTVPLGENSVLFSTRSRPSQKSQSRKPSLPPGREILNQQQQQYPQQPYQQQPYPHQPYPYPPQQYPPQQYQQQQYQQQQYQQQQYQQQQYQQNPQYQQYQQYQQNQQQKLPVVNYYFMMPPEMANSVASQHLPPNIQHNNNGYSQSLPNSPGKLPSTNINNSNLDNARRRPPRSSSSPSTSLTDFQNPTLARTETVKTTSSRRSSPNRDSPNTNPNKFIESAIRGTNFRSNSTQPNTTTPASSATDHLDQSSRRKSSPDIYSRTSLADFRSANPINNLQQNTYPEFNPINSNNSNTSINSTNSTNSVISNNTSRSYSRNSAKPKFNLILELSKMEPDNISIHNESMVTYFEYISKGEQKISFSSLQQVLIKDNKEIFETGTLQNILDIFGTQHKGMVFLDGLKQFADLCKFLNGCILSFLCHDTDNSGGLDYSEFAQCLKSSNITYPESLVQDIFYNLPQQKDYLQLEEYINAVIFIRLNPIS</sequence>
<dbReference type="AlphaFoldDB" id="A0A9W6WH00"/>
<feature type="compositionally biased region" description="Low complexity" evidence="1">
    <location>
        <begin position="361"/>
        <end position="387"/>
    </location>
</feature>
<proteinExistence type="predicted"/>
<feature type="compositionally biased region" description="Low complexity" evidence="1">
    <location>
        <begin position="138"/>
        <end position="149"/>
    </location>
</feature>
<reference evidence="2" key="1">
    <citation type="submission" date="2023-04" db="EMBL/GenBank/DDBJ databases">
        <title>Candida boidinii NBRC 10035.</title>
        <authorList>
            <person name="Ichikawa N."/>
            <person name="Sato H."/>
            <person name="Tonouchi N."/>
        </authorList>
    </citation>
    <scope>NUCLEOTIDE SEQUENCE</scope>
    <source>
        <strain evidence="2">NBRC 10035</strain>
    </source>
</reference>
<evidence type="ECO:0000256" key="1">
    <source>
        <dbReference type="SAM" id="MobiDB-lite"/>
    </source>
</evidence>
<feature type="compositionally biased region" description="Polar residues" evidence="1">
    <location>
        <begin position="208"/>
        <end position="237"/>
    </location>
</feature>
<dbReference type="EMBL" id="BSXN01001201">
    <property type="protein sequence ID" value="GME72091.1"/>
    <property type="molecule type" value="Genomic_DNA"/>
</dbReference>
<feature type="compositionally biased region" description="Low complexity" evidence="1">
    <location>
        <begin position="87"/>
        <end position="99"/>
    </location>
</feature>
<organism evidence="2 3">
    <name type="scientific">Candida boidinii</name>
    <name type="common">Yeast</name>
    <dbReference type="NCBI Taxonomy" id="5477"/>
    <lineage>
        <taxon>Eukaryota</taxon>
        <taxon>Fungi</taxon>
        <taxon>Dikarya</taxon>
        <taxon>Ascomycota</taxon>
        <taxon>Saccharomycotina</taxon>
        <taxon>Pichiomycetes</taxon>
        <taxon>Pichiales</taxon>
        <taxon>Pichiaceae</taxon>
        <taxon>Ogataea</taxon>
        <taxon>Ogataea/Candida clade</taxon>
    </lineage>
</organism>
<feature type="compositionally biased region" description="Low complexity" evidence="1">
    <location>
        <begin position="110"/>
        <end position="125"/>
    </location>
</feature>
<feature type="compositionally biased region" description="Polar residues" evidence="1">
    <location>
        <begin position="299"/>
        <end position="317"/>
    </location>
</feature>
<name>A0A9W6WH00_CANBO</name>
<accession>A0A9W6WH00</accession>
<dbReference type="Proteomes" id="UP001165120">
    <property type="component" value="Unassembled WGS sequence"/>
</dbReference>
<comment type="caution">
    <text evidence="2">The sequence shown here is derived from an EMBL/GenBank/DDBJ whole genome shotgun (WGS) entry which is preliminary data.</text>
</comment>
<protein>
    <submittedName>
        <fullName evidence="2">Unnamed protein product</fullName>
    </submittedName>
</protein>
<feature type="compositionally biased region" description="Polar residues" evidence="1">
    <location>
        <begin position="345"/>
        <end position="356"/>
    </location>
</feature>
<feature type="region of interest" description="Disordered" evidence="1">
    <location>
        <begin position="84"/>
        <end position="149"/>
    </location>
</feature>